<feature type="transmembrane region" description="Helical" evidence="1">
    <location>
        <begin position="36"/>
        <end position="55"/>
    </location>
</feature>
<protein>
    <submittedName>
        <fullName evidence="2">Uncharacterized protein</fullName>
    </submittedName>
</protein>
<reference evidence="2 3" key="1">
    <citation type="submission" date="2021-01" db="EMBL/GenBank/DDBJ databases">
        <title>Genome seq and assembly of Devosia sp. G19.</title>
        <authorList>
            <person name="Chhetri G."/>
        </authorList>
    </citation>
    <scope>NUCLEOTIDE SEQUENCE [LARGE SCALE GENOMIC DNA]</scope>
    <source>
        <strain evidence="2 3">G19</strain>
    </source>
</reference>
<sequence length="58" mass="6473">MTHQPYEDRRESTRLSDIISAEELHPTFGRQVMNGLGGLLLLLITGVVIVALVLWKSP</sequence>
<dbReference type="Proteomes" id="UP000595460">
    <property type="component" value="Chromosome"/>
</dbReference>
<organism evidence="2 3">
    <name type="scientific">Devosia oryziradicis</name>
    <dbReference type="NCBI Taxonomy" id="2801335"/>
    <lineage>
        <taxon>Bacteria</taxon>
        <taxon>Pseudomonadati</taxon>
        <taxon>Pseudomonadota</taxon>
        <taxon>Alphaproteobacteria</taxon>
        <taxon>Hyphomicrobiales</taxon>
        <taxon>Devosiaceae</taxon>
        <taxon>Devosia</taxon>
    </lineage>
</organism>
<dbReference type="RefSeq" id="WP_201656529.1">
    <property type="nucleotide sequence ID" value="NZ_CP068047.1"/>
</dbReference>
<evidence type="ECO:0000313" key="3">
    <source>
        <dbReference type="Proteomes" id="UP000595460"/>
    </source>
</evidence>
<evidence type="ECO:0000313" key="2">
    <source>
        <dbReference type="EMBL" id="QQR35936.1"/>
    </source>
</evidence>
<keyword evidence="1" id="KW-1133">Transmembrane helix</keyword>
<proteinExistence type="predicted"/>
<gene>
    <name evidence="2" type="ORF">JI749_16610</name>
</gene>
<dbReference type="EMBL" id="CP068047">
    <property type="protein sequence ID" value="QQR35936.1"/>
    <property type="molecule type" value="Genomic_DNA"/>
</dbReference>
<name>A0ABX7C1M4_9HYPH</name>
<evidence type="ECO:0000256" key="1">
    <source>
        <dbReference type="SAM" id="Phobius"/>
    </source>
</evidence>
<keyword evidence="1" id="KW-0812">Transmembrane</keyword>
<accession>A0ABX7C1M4</accession>
<keyword evidence="1" id="KW-0472">Membrane</keyword>
<keyword evidence="3" id="KW-1185">Reference proteome</keyword>